<organism evidence="1 2">
    <name type="scientific">Aspergillus versicolor CBS 583.65</name>
    <dbReference type="NCBI Taxonomy" id="1036611"/>
    <lineage>
        <taxon>Eukaryota</taxon>
        <taxon>Fungi</taxon>
        <taxon>Dikarya</taxon>
        <taxon>Ascomycota</taxon>
        <taxon>Pezizomycotina</taxon>
        <taxon>Eurotiomycetes</taxon>
        <taxon>Eurotiomycetidae</taxon>
        <taxon>Eurotiales</taxon>
        <taxon>Aspergillaceae</taxon>
        <taxon>Aspergillus</taxon>
        <taxon>Aspergillus subgen. Nidulantes</taxon>
    </lineage>
</organism>
<keyword evidence="2" id="KW-1185">Reference proteome</keyword>
<dbReference type="EMBL" id="KV878127">
    <property type="protein sequence ID" value="OJI99743.1"/>
    <property type="molecule type" value="Genomic_DNA"/>
</dbReference>
<dbReference type="InterPro" id="IPR038781">
    <property type="entry name" value="C365.16-ike"/>
</dbReference>
<evidence type="ECO:0000313" key="2">
    <source>
        <dbReference type="Proteomes" id="UP000184073"/>
    </source>
</evidence>
<dbReference type="VEuPathDB" id="FungiDB:ASPVEDRAFT_148754"/>
<name>A0A1L9PDY7_ASPVE</name>
<gene>
    <name evidence="1" type="ORF">ASPVEDRAFT_148754</name>
</gene>
<proteinExistence type="predicted"/>
<dbReference type="PANTHER" id="PTHR37845:SF1">
    <property type="entry name" value="SEQUENCE ORPHAN"/>
    <property type="match status" value="1"/>
</dbReference>
<dbReference type="OrthoDB" id="275936at2759"/>
<dbReference type="Proteomes" id="UP000184073">
    <property type="component" value="Unassembled WGS sequence"/>
</dbReference>
<evidence type="ECO:0008006" key="3">
    <source>
        <dbReference type="Google" id="ProtNLM"/>
    </source>
</evidence>
<dbReference type="GO" id="GO:0005739">
    <property type="term" value="C:mitochondrion"/>
    <property type="evidence" value="ECO:0007669"/>
    <property type="project" value="TreeGrafter"/>
</dbReference>
<dbReference type="AlphaFoldDB" id="A0A1L9PDY7"/>
<reference evidence="2" key="1">
    <citation type="journal article" date="2017" name="Genome Biol.">
        <title>Comparative genomics reveals high biological diversity and specific adaptations in the industrially and medically important fungal genus Aspergillus.</title>
        <authorList>
            <person name="de Vries R.P."/>
            <person name="Riley R."/>
            <person name="Wiebenga A."/>
            <person name="Aguilar-Osorio G."/>
            <person name="Amillis S."/>
            <person name="Uchima C.A."/>
            <person name="Anderluh G."/>
            <person name="Asadollahi M."/>
            <person name="Askin M."/>
            <person name="Barry K."/>
            <person name="Battaglia E."/>
            <person name="Bayram O."/>
            <person name="Benocci T."/>
            <person name="Braus-Stromeyer S.A."/>
            <person name="Caldana C."/>
            <person name="Canovas D."/>
            <person name="Cerqueira G.C."/>
            <person name="Chen F."/>
            <person name="Chen W."/>
            <person name="Choi C."/>
            <person name="Clum A."/>
            <person name="Dos Santos R.A."/>
            <person name="Damasio A.R."/>
            <person name="Diallinas G."/>
            <person name="Emri T."/>
            <person name="Fekete E."/>
            <person name="Flipphi M."/>
            <person name="Freyberg S."/>
            <person name="Gallo A."/>
            <person name="Gournas C."/>
            <person name="Habgood R."/>
            <person name="Hainaut M."/>
            <person name="Harispe M.L."/>
            <person name="Henrissat B."/>
            <person name="Hilden K.S."/>
            <person name="Hope R."/>
            <person name="Hossain A."/>
            <person name="Karabika E."/>
            <person name="Karaffa L."/>
            <person name="Karanyi Z."/>
            <person name="Krasevec N."/>
            <person name="Kuo A."/>
            <person name="Kusch H."/>
            <person name="LaButti K."/>
            <person name="Lagendijk E.L."/>
            <person name="Lapidus A."/>
            <person name="Levasseur A."/>
            <person name="Lindquist E."/>
            <person name="Lipzen A."/>
            <person name="Logrieco A.F."/>
            <person name="MacCabe A."/>
            <person name="Maekelae M.R."/>
            <person name="Malavazi I."/>
            <person name="Melin P."/>
            <person name="Meyer V."/>
            <person name="Mielnichuk N."/>
            <person name="Miskei M."/>
            <person name="Molnar A.P."/>
            <person name="Mule G."/>
            <person name="Ngan C.Y."/>
            <person name="Orejas M."/>
            <person name="Orosz E."/>
            <person name="Ouedraogo J.P."/>
            <person name="Overkamp K.M."/>
            <person name="Park H.-S."/>
            <person name="Perrone G."/>
            <person name="Piumi F."/>
            <person name="Punt P.J."/>
            <person name="Ram A.F."/>
            <person name="Ramon A."/>
            <person name="Rauscher S."/>
            <person name="Record E."/>
            <person name="Riano-Pachon D.M."/>
            <person name="Robert V."/>
            <person name="Roehrig J."/>
            <person name="Ruller R."/>
            <person name="Salamov A."/>
            <person name="Salih N.S."/>
            <person name="Samson R.A."/>
            <person name="Sandor E."/>
            <person name="Sanguinetti M."/>
            <person name="Schuetze T."/>
            <person name="Sepcic K."/>
            <person name="Shelest E."/>
            <person name="Sherlock G."/>
            <person name="Sophianopoulou V."/>
            <person name="Squina F.M."/>
            <person name="Sun H."/>
            <person name="Susca A."/>
            <person name="Todd R.B."/>
            <person name="Tsang A."/>
            <person name="Unkles S.E."/>
            <person name="van de Wiele N."/>
            <person name="van Rossen-Uffink D."/>
            <person name="Oliveira J.V."/>
            <person name="Vesth T.C."/>
            <person name="Visser J."/>
            <person name="Yu J.-H."/>
            <person name="Zhou M."/>
            <person name="Andersen M.R."/>
            <person name="Archer D.B."/>
            <person name="Baker S.E."/>
            <person name="Benoit I."/>
            <person name="Brakhage A.A."/>
            <person name="Braus G.H."/>
            <person name="Fischer R."/>
            <person name="Frisvad J.C."/>
            <person name="Goldman G.H."/>
            <person name="Houbraken J."/>
            <person name="Oakley B."/>
            <person name="Pocsi I."/>
            <person name="Scazzocchio C."/>
            <person name="Seiboth B."/>
            <person name="vanKuyk P.A."/>
            <person name="Wortman J."/>
            <person name="Dyer P.S."/>
            <person name="Grigoriev I.V."/>
        </authorList>
    </citation>
    <scope>NUCLEOTIDE SEQUENCE [LARGE SCALE GENOMIC DNA]</scope>
    <source>
        <strain evidence="2">CBS 583.65</strain>
    </source>
</reference>
<evidence type="ECO:0000313" key="1">
    <source>
        <dbReference type="EMBL" id="OJI99743.1"/>
    </source>
</evidence>
<dbReference type="PANTHER" id="PTHR37845">
    <property type="entry name" value="SEQUENCE ORPHAN"/>
    <property type="match status" value="1"/>
</dbReference>
<dbReference type="RefSeq" id="XP_040665506.1">
    <property type="nucleotide sequence ID" value="XM_040808177.1"/>
</dbReference>
<dbReference type="GeneID" id="63723688"/>
<sequence>MAPSVRDSPGEKLHQSLTIDALAAFAAAVLVTPTVTVMDRVVVEKSCTVRPTMDILKKHAKSLFQKPRLFASSRPCLLVFGLYFGTYGTANFATSIAHSGFLDLEPAAANTLTVLATLSANVPLGIYKDTVFARLFGCPKLPGPAPGKPLPISIPPPTPRTPLSTYIGFLVRDIITIHTSFTLPATLSSSIPDSVIPDPQSKAVLAQLFVPVLGQIVNTPIHLIALGIYNKQGSLTMSEALTTLRMNLIPASLTRMMRIIPAFGFGTLTNNEVRRALLERLDTAEDLRGND</sequence>
<accession>A0A1L9PDY7</accession>
<protein>
    <recommendedName>
        <fullName evidence="3">Sequence orphan</fullName>
    </recommendedName>
</protein>